<evidence type="ECO:0008006" key="3">
    <source>
        <dbReference type="Google" id="ProtNLM"/>
    </source>
</evidence>
<reference evidence="1 2" key="1">
    <citation type="submission" date="2013-04" db="EMBL/GenBank/DDBJ databases">
        <title>The Genome Sequence of Parabacteroides goldsteinii DSM 19448.</title>
        <authorList>
            <consortium name="The Broad Institute Genomics Platform"/>
            <person name="Earl A."/>
            <person name="Ward D."/>
            <person name="Feldgarden M."/>
            <person name="Gevers D."/>
            <person name="Martens E."/>
            <person name="Sakamoto M."/>
            <person name="Benno Y."/>
            <person name="Song Y."/>
            <person name="Liu C."/>
            <person name="Lee J."/>
            <person name="Bolanos M."/>
            <person name="Vaisanen M.L."/>
            <person name="Finegold S.M."/>
            <person name="Walker B."/>
            <person name="Young S."/>
            <person name="Zeng Q."/>
            <person name="Gargeya S."/>
            <person name="Fitzgerald M."/>
            <person name="Haas B."/>
            <person name="Abouelleil A."/>
            <person name="Allen A.W."/>
            <person name="Alvarado L."/>
            <person name="Arachchi H.M."/>
            <person name="Berlin A.M."/>
            <person name="Chapman S.B."/>
            <person name="Gainer-Dewar J."/>
            <person name="Goldberg J."/>
            <person name="Griggs A."/>
            <person name="Gujja S."/>
            <person name="Hansen M."/>
            <person name="Howarth C."/>
            <person name="Imamovic A."/>
            <person name="Ireland A."/>
            <person name="Larimer J."/>
            <person name="McCowan C."/>
            <person name="Murphy C."/>
            <person name="Pearson M."/>
            <person name="Poon T.W."/>
            <person name="Priest M."/>
            <person name="Roberts A."/>
            <person name="Saif S."/>
            <person name="Shea T."/>
            <person name="Sisk P."/>
            <person name="Sykes S."/>
            <person name="Wortman J."/>
            <person name="Nusbaum C."/>
            <person name="Birren B."/>
        </authorList>
    </citation>
    <scope>NUCLEOTIDE SEQUENCE [LARGE SCALE GENOMIC DNA]</scope>
    <source>
        <strain evidence="1 2">DSM 19448</strain>
    </source>
</reference>
<dbReference type="GO" id="GO:0031179">
    <property type="term" value="P:peptide modification"/>
    <property type="evidence" value="ECO:0007669"/>
    <property type="project" value="InterPro"/>
</dbReference>
<dbReference type="AlphaFoldDB" id="A0A0F5JAT1"/>
<dbReference type="HOGENOM" id="CLU_089217_1_0_10"/>
<organism evidence="1 2">
    <name type="scientific">Parabacteroides goldsteinii DSM 19448 = WAL 12034</name>
    <dbReference type="NCBI Taxonomy" id="927665"/>
    <lineage>
        <taxon>Bacteria</taxon>
        <taxon>Pseudomonadati</taxon>
        <taxon>Bacteroidota</taxon>
        <taxon>Bacteroidia</taxon>
        <taxon>Bacteroidales</taxon>
        <taxon>Tannerellaceae</taxon>
        <taxon>Parabacteroides</taxon>
    </lineage>
</organism>
<dbReference type="Proteomes" id="UP000033047">
    <property type="component" value="Unassembled WGS sequence"/>
</dbReference>
<name>A0A0F5JAT1_9BACT</name>
<dbReference type="EMBL" id="AQHV01000012">
    <property type="protein sequence ID" value="KKB54828.1"/>
    <property type="molecule type" value="Genomic_DNA"/>
</dbReference>
<dbReference type="Gene3D" id="1.50.10.20">
    <property type="match status" value="1"/>
</dbReference>
<dbReference type="Pfam" id="PF05147">
    <property type="entry name" value="LANC_like"/>
    <property type="match status" value="1"/>
</dbReference>
<dbReference type="SUPFAM" id="SSF158745">
    <property type="entry name" value="LanC-like"/>
    <property type="match status" value="1"/>
</dbReference>
<dbReference type="PATRIC" id="fig|927665.4.peg.2656"/>
<comment type="caution">
    <text evidence="1">The sequence shown here is derived from an EMBL/GenBank/DDBJ whole genome shotgun (WGS) entry which is preliminary data.</text>
</comment>
<dbReference type="RefSeq" id="WP_009859592.1">
    <property type="nucleotide sequence ID" value="NZ_KQ033912.1"/>
</dbReference>
<proteinExistence type="predicted"/>
<gene>
    <name evidence="1" type="ORF">HMPREF1535_02581</name>
</gene>
<dbReference type="InterPro" id="IPR007822">
    <property type="entry name" value="LANC-like"/>
</dbReference>
<evidence type="ECO:0000313" key="2">
    <source>
        <dbReference type="Proteomes" id="UP000033047"/>
    </source>
</evidence>
<sequence length="228" mass="26151">MQKEQGLEEIRNVLILNTSSLSDVGLYGGKMGVSIFLAHYARYSNQDVYLDLVHSLIKEIFEDLDNSFSSNFEIGLSGIGWGVNYLLCHHFLSGDVNDVLFDLDQNLMRYDVRRINDFDFDRGLGGLVYYVNSRLMIQQGDQRPFDSLFLSDLLYVIKNNYNAWHNLSVKDVFFQYIDFLSDKPMKDCICSLPDFLKGKEIKITDSIYRMSLGLKNGLAGYGLNLMNI</sequence>
<accession>A0A0F5JAT1</accession>
<protein>
    <recommendedName>
        <fullName evidence="3">Lanthionine synthetase C-like protein</fullName>
    </recommendedName>
</protein>
<evidence type="ECO:0000313" key="1">
    <source>
        <dbReference type="EMBL" id="KKB54828.1"/>
    </source>
</evidence>
<dbReference type="STRING" id="927665.HMPREF1535_02581"/>